<accession>A0A2S3W614</accession>
<evidence type="ECO:0000259" key="2">
    <source>
        <dbReference type="Pfam" id="PF05299"/>
    </source>
</evidence>
<keyword evidence="4" id="KW-0378">Hydrolase</keyword>
<dbReference type="Gene3D" id="1.10.390.10">
    <property type="entry name" value="Neutral Protease Domain 2"/>
    <property type="match status" value="1"/>
</dbReference>
<dbReference type="PIRSF" id="PIRSF016493">
    <property type="entry name" value="Glycyl_aminpptds"/>
    <property type="match status" value="1"/>
</dbReference>
<dbReference type="Pfam" id="PF17899">
    <property type="entry name" value="Peptidase_M61_N"/>
    <property type="match status" value="1"/>
</dbReference>
<dbReference type="InterPro" id="IPR027268">
    <property type="entry name" value="Peptidase_M4/M1_CTD_sf"/>
</dbReference>
<feature type="domain" description="Peptidase M61 catalytic" evidence="2">
    <location>
        <begin position="327"/>
        <end position="444"/>
    </location>
</feature>
<dbReference type="Gene3D" id="2.60.40.3650">
    <property type="match status" value="1"/>
</dbReference>
<feature type="domain" description="Peptidase M61 N-terminal" evidence="3">
    <location>
        <begin position="53"/>
        <end position="232"/>
    </location>
</feature>
<dbReference type="InterPro" id="IPR007963">
    <property type="entry name" value="Peptidase_M61_catalytic"/>
</dbReference>
<dbReference type="EMBL" id="POTC01000001">
    <property type="protein sequence ID" value="POF64311.1"/>
    <property type="molecule type" value="Genomic_DNA"/>
</dbReference>
<protein>
    <submittedName>
        <fullName evidence="4">M61 glycyl aminopeptidase</fullName>
    </submittedName>
</protein>
<evidence type="ECO:0000256" key="1">
    <source>
        <dbReference type="SAM" id="SignalP"/>
    </source>
</evidence>
<evidence type="ECO:0000313" key="5">
    <source>
        <dbReference type="Proteomes" id="UP000237344"/>
    </source>
</evidence>
<dbReference type="InterPro" id="IPR024191">
    <property type="entry name" value="Peptidase_M61"/>
</dbReference>
<comment type="caution">
    <text evidence="4">The sequence shown here is derived from an EMBL/GenBank/DDBJ whole genome shotgun (WGS) entry which is preliminary data.</text>
</comment>
<dbReference type="InterPro" id="IPR040756">
    <property type="entry name" value="Peptidase_M61_N"/>
</dbReference>
<dbReference type="Gene3D" id="2.30.42.10">
    <property type="match status" value="1"/>
</dbReference>
<dbReference type="Pfam" id="PF05299">
    <property type="entry name" value="Peptidase_M61"/>
    <property type="match status" value="1"/>
</dbReference>
<dbReference type="SUPFAM" id="SSF50156">
    <property type="entry name" value="PDZ domain-like"/>
    <property type="match status" value="1"/>
</dbReference>
<reference evidence="4 5" key="1">
    <citation type="submission" date="2018-01" db="EMBL/GenBank/DDBJ databases">
        <title>Draft Genome Sequence of Komagataeibacter maltaceti LMG 1529, a Vinegar Producing Acetic Acid Bacterium Isolated from Malt Vinegar Brewery Acetifiers.</title>
        <authorList>
            <person name="Zhang Q."/>
            <person name="Hollensteiner J."/>
            <person name="Poehlein A."/>
            <person name="Daniel R."/>
        </authorList>
    </citation>
    <scope>NUCLEOTIDE SEQUENCE [LARGE SCALE GENOMIC DNA]</scope>
    <source>
        <strain evidence="4 5">LMG 1529</strain>
    </source>
</reference>
<dbReference type="Proteomes" id="UP000237344">
    <property type="component" value="Unassembled WGS sequence"/>
</dbReference>
<dbReference type="GO" id="GO:0004177">
    <property type="term" value="F:aminopeptidase activity"/>
    <property type="evidence" value="ECO:0007669"/>
    <property type="project" value="UniProtKB-KW"/>
</dbReference>
<keyword evidence="4" id="KW-0645">Protease</keyword>
<feature type="chain" id="PRO_5015783462" evidence="1">
    <location>
        <begin position="25"/>
        <end position="657"/>
    </location>
</feature>
<keyword evidence="1" id="KW-0732">Signal</keyword>
<organism evidence="4 5">
    <name type="scientific">Novacetimonas maltaceti</name>
    <dbReference type="NCBI Taxonomy" id="1203393"/>
    <lineage>
        <taxon>Bacteria</taxon>
        <taxon>Pseudomonadati</taxon>
        <taxon>Pseudomonadota</taxon>
        <taxon>Alphaproteobacteria</taxon>
        <taxon>Acetobacterales</taxon>
        <taxon>Acetobacteraceae</taxon>
        <taxon>Novacetimonas</taxon>
    </lineage>
</organism>
<feature type="signal peptide" evidence="1">
    <location>
        <begin position="1"/>
        <end position="24"/>
    </location>
</feature>
<dbReference type="AlphaFoldDB" id="A0A2S3W614"/>
<sequence>MRSILFAGLSGLAVLVAMDADARAGEVAPPQQLPLPAPIPSARDVRMPGTIALKVDGTDLARHIYTVHETLPVAPELSAHGGDFIVRYPMWVPGDHAPTGSITQFGGLSVHAGAQAVTWVRDTVDISAFHIPLPAGATSVTLDFQILTPVSPDVGRVVMTPDMLNVQWNAVALYPAGYFTRGITVSPTLVLPHGWQYGTALRPRAGTAPGDSVTFQDTSFDRLVDSPVFAGRYFRRFDLTPPHGAPVSLDVVADRPEELAATDAQVQAHRNLVVQANAVFGSHHYEHYDFLLALTEELGRIGLEHHQSSENSGPRGYFTKWDKTFPFRDLLPHEFTHSWNGKFRRPEDLWAADFNTPHRGSLLWIYEGQTQYWGYVLAARSGLMTPPQVLDAIAMVAATYDGRAGRLWRPLVDTTNDPVIARRTPLSWRSWQRSEDYYSEGQLLWLEVDTLLRDLSHGQHSLDEVAKRFFGVDDGSVVTHTYRREDMIAALNAVQPYDWAKFLHDRVDVVTRHAPLEGLARGGYRLTFATEPTPYLSAREALLKMHDYSFSLGFVLNQKGRLVNVEWNSPAWQAGLTMDEEIVAVNDYAFDADTLSDAITAASANGAAPIRLLVRAGDRYKTVSIPYHGGLRYPRLERIANTPDMLADILKPREVTP</sequence>
<evidence type="ECO:0000313" key="4">
    <source>
        <dbReference type="EMBL" id="POF64311.1"/>
    </source>
</evidence>
<evidence type="ECO:0000259" key="3">
    <source>
        <dbReference type="Pfam" id="PF17899"/>
    </source>
</evidence>
<keyword evidence="5" id="KW-1185">Reference proteome</keyword>
<keyword evidence="4" id="KW-0031">Aminopeptidase</keyword>
<dbReference type="InterPro" id="IPR036034">
    <property type="entry name" value="PDZ_sf"/>
</dbReference>
<name>A0A2S3W614_9PROT</name>
<gene>
    <name evidence="4" type="ORF">KMAL_02060</name>
</gene>
<proteinExistence type="predicted"/>